<comment type="similarity">
    <text evidence="1">Belongs to the phD/YefM antitoxin family.</text>
</comment>
<dbReference type="InterPro" id="IPR006442">
    <property type="entry name" value="Antitoxin_Phd/YefM"/>
</dbReference>
<reference evidence="2" key="1">
    <citation type="journal article" date="2015" name="Nature">
        <title>Complex archaea that bridge the gap between prokaryotes and eukaryotes.</title>
        <authorList>
            <person name="Spang A."/>
            <person name="Saw J.H."/>
            <person name="Jorgensen S.L."/>
            <person name="Zaremba-Niedzwiedzka K."/>
            <person name="Martijn J."/>
            <person name="Lind A.E."/>
            <person name="van Eijk R."/>
            <person name="Schleper C."/>
            <person name="Guy L."/>
            <person name="Ettema T.J."/>
        </authorList>
    </citation>
    <scope>NUCLEOTIDE SEQUENCE</scope>
</reference>
<evidence type="ECO:0000256" key="1">
    <source>
        <dbReference type="ARBA" id="ARBA00009981"/>
    </source>
</evidence>
<proteinExistence type="inferred from homology"/>
<dbReference type="Gene3D" id="3.40.1620.10">
    <property type="entry name" value="YefM-like domain"/>
    <property type="match status" value="1"/>
</dbReference>
<accession>A0A0F9MPS1</accession>
<dbReference type="Pfam" id="PF02604">
    <property type="entry name" value="PhdYeFM_antitox"/>
    <property type="match status" value="1"/>
</dbReference>
<dbReference type="Gene3D" id="1.10.1220.170">
    <property type="match status" value="1"/>
</dbReference>
<comment type="caution">
    <text evidence="2">The sequence shown here is derived from an EMBL/GenBank/DDBJ whole genome shotgun (WGS) entry which is preliminary data.</text>
</comment>
<evidence type="ECO:0000313" key="2">
    <source>
        <dbReference type="EMBL" id="KKN09320.1"/>
    </source>
</evidence>
<dbReference type="PANTHER" id="PTHR33713">
    <property type="entry name" value="ANTITOXIN YAFN-RELATED"/>
    <property type="match status" value="1"/>
</dbReference>
<evidence type="ECO:0008006" key="3">
    <source>
        <dbReference type="Google" id="ProtNLM"/>
    </source>
</evidence>
<dbReference type="EMBL" id="LAZR01004361">
    <property type="protein sequence ID" value="KKN09320.1"/>
    <property type="molecule type" value="Genomic_DNA"/>
</dbReference>
<dbReference type="InterPro" id="IPR036165">
    <property type="entry name" value="YefM-like_sf"/>
</dbReference>
<dbReference type="PANTHER" id="PTHR33713:SF6">
    <property type="entry name" value="ANTITOXIN YEFM"/>
    <property type="match status" value="1"/>
</dbReference>
<sequence length="89" mass="10159">MINFSETIPASKAKAYFSELLRRVIDYHESFAITRRGKMAGVLIGIEEYENLIETLEILSDGELMESIKTGLKDEKAGRIHAHEEVFKE</sequence>
<gene>
    <name evidence="2" type="ORF">LCGC14_1047830</name>
</gene>
<protein>
    <recommendedName>
        <fullName evidence="3">Antitoxin</fullName>
    </recommendedName>
</protein>
<dbReference type="InterPro" id="IPR051405">
    <property type="entry name" value="phD/YefM_antitoxin"/>
</dbReference>
<dbReference type="NCBIfam" id="TIGR01552">
    <property type="entry name" value="phd_fam"/>
    <property type="match status" value="1"/>
</dbReference>
<dbReference type="AlphaFoldDB" id="A0A0F9MPS1"/>
<organism evidence="2">
    <name type="scientific">marine sediment metagenome</name>
    <dbReference type="NCBI Taxonomy" id="412755"/>
    <lineage>
        <taxon>unclassified sequences</taxon>
        <taxon>metagenomes</taxon>
        <taxon>ecological metagenomes</taxon>
    </lineage>
</organism>
<name>A0A0F9MPS1_9ZZZZ</name>
<dbReference type="SUPFAM" id="SSF143120">
    <property type="entry name" value="YefM-like"/>
    <property type="match status" value="1"/>
</dbReference>